<keyword evidence="1" id="KW-1133">Transmembrane helix</keyword>
<feature type="transmembrane region" description="Helical" evidence="1">
    <location>
        <begin position="6"/>
        <end position="23"/>
    </location>
</feature>
<proteinExistence type="predicted"/>
<dbReference type="Proteomes" id="UP000314982">
    <property type="component" value="Unassembled WGS sequence"/>
</dbReference>
<keyword evidence="1" id="KW-0812">Transmembrane</keyword>
<keyword evidence="1" id="KW-0472">Membrane</keyword>
<reference evidence="2" key="3">
    <citation type="submission" date="2025-09" db="UniProtKB">
        <authorList>
            <consortium name="Ensembl"/>
        </authorList>
    </citation>
    <scope>IDENTIFICATION</scope>
</reference>
<dbReference type="GeneTree" id="ENSGT00940000173451"/>
<dbReference type="AlphaFoldDB" id="A0A4W5M171"/>
<dbReference type="STRING" id="62062.ENSHHUP00000032087"/>
<dbReference type="Ensembl" id="ENSHHUT00000033403.1">
    <property type="protein sequence ID" value="ENSHHUP00000032087.1"/>
    <property type="gene ID" value="ENSHHUG00000020369.1"/>
</dbReference>
<evidence type="ECO:0000256" key="1">
    <source>
        <dbReference type="SAM" id="Phobius"/>
    </source>
</evidence>
<protein>
    <submittedName>
        <fullName evidence="2">Uncharacterized protein</fullName>
    </submittedName>
</protein>
<evidence type="ECO:0000313" key="2">
    <source>
        <dbReference type="Ensembl" id="ENSHHUP00000032087.1"/>
    </source>
</evidence>
<keyword evidence="3" id="KW-1185">Reference proteome</keyword>
<name>A0A4W5M171_9TELE</name>
<evidence type="ECO:0000313" key="3">
    <source>
        <dbReference type="Proteomes" id="UP000314982"/>
    </source>
</evidence>
<organism evidence="2 3">
    <name type="scientific">Hucho hucho</name>
    <name type="common">huchen</name>
    <dbReference type="NCBI Taxonomy" id="62062"/>
    <lineage>
        <taxon>Eukaryota</taxon>
        <taxon>Metazoa</taxon>
        <taxon>Chordata</taxon>
        <taxon>Craniata</taxon>
        <taxon>Vertebrata</taxon>
        <taxon>Euteleostomi</taxon>
        <taxon>Actinopterygii</taxon>
        <taxon>Neopterygii</taxon>
        <taxon>Teleostei</taxon>
        <taxon>Protacanthopterygii</taxon>
        <taxon>Salmoniformes</taxon>
        <taxon>Salmonidae</taxon>
        <taxon>Salmoninae</taxon>
        <taxon>Hucho</taxon>
    </lineage>
</organism>
<accession>A0A4W5M171</accession>
<sequence length="117" mass="13474">MEIVHLFVNAMFMFFCAYLMYVSGTSEFDLTKFDQETYLKNESITMTLNPKFKYEDWAPTFMLLNFVNTMIGHMWTVLGKEAFVGYKAPDSPATLIFSVNFCLPDNRPLVLSFGSCT</sequence>
<reference evidence="2" key="2">
    <citation type="submission" date="2025-08" db="UniProtKB">
        <authorList>
            <consortium name="Ensembl"/>
        </authorList>
    </citation>
    <scope>IDENTIFICATION</scope>
</reference>
<reference evidence="3" key="1">
    <citation type="submission" date="2018-06" db="EMBL/GenBank/DDBJ databases">
        <title>Genome assembly of Danube salmon.</title>
        <authorList>
            <person name="Macqueen D.J."/>
            <person name="Gundappa M.K."/>
        </authorList>
    </citation>
    <scope>NUCLEOTIDE SEQUENCE [LARGE SCALE GENOMIC DNA]</scope>
</reference>